<proteinExistence type="predicted"/>
<reference evidence="1 2" key="1">
    <citation type="submission" date="2018-11" db="EMBL/GenBank/DDBJ databases">
        <title>Vibrio LJC006 sp. nov., isolated from seawater during the bloom of the enteromorpha.</title>
        <authorList>
            <person name="Liang J."/>
        </authorList>
    </citation>
    <scope>NUCLEOTIDE SEQUENCE [LARGE SCALE GENOMIC DNA]</scope>
    <source>
        <strain evidence="1 2">LJC006</strain>
    </source>
</reference>
<evidence type="ECO:0000313" key="2">
    <source>
        <dbReference type="Proteomes" id="UP000281112"/>
    </source>
</evidence>
<dbReference type="Gene3D" id="3.30.420.150">
    <property type="entry name" value="Exopolyphosphatase. Domain 2"/>
    <property type="match status" value="1"/>
</dbReference>
<comment type="caution">
    <text evidence="1">The sequence shown here is derived from an EMBL/GenBank/DDBJ whole genome shotgun (WGS) entry which is preliminary data.</text>
</comment>
<accession>A0A3N9TF94</accession>
<dbReference type="OrthoDB" id="6504658at2"/>
<organism evidence="1 2">
    <name type="scientific">Vibrio viridaestus</name>
    <dbReference type="NCBI Taxonomy" id="2487322"/>
    <lineage>
        <taxon>Bacteria</taxon>
        <taxon>Pseudomonadati</taxon>
        <taxon>Pseudomonadota</taxon>
        <taxon>Gammaproteobacteria</taxon>
        <taxon>Vibrionales</taxon>
        <taxon>Vibrionaceae</taxon>
        <taxon>Vibrio</taxon>
    </lineage>
</organism>
<evidence type="ECO:0000313" key="1">
    <source>
        <dbReference type="EMBL" id="RQW62544.1"/>
    </source>
</evidence>
<dbReference type="Proteomes" id="UP000281112">
    <property type="component" value="Unassembled WGS sequence"/>
</dbReference>
<sequence>MNQTQKKGYEQCMAVDSSAIVFEITESETTFYLSMSETKTMPVGYELVSSRFFRHTPPNADDIEYGINYIEDEIAKVVHSIPSQERSLITSTSYVKNLAKLCAIPERNVMDLSTRQLENLFSQYAEIVIGRPPRSDEPDTSARFFAQLLILREFMHHFKVEGIRVVK</sequence>
<protein>
    <submittedName>
        <fullName evidence="1">Uncharacterized protein</fullName>
    </submittedName>
</protein>
<keyword evidence="2" id="KW-1185">Reference proteome</keyword>
<dbReference type="AlphaFoldDB" id="A0A3N9TF94"/>
<gene>
    <name evidence="1" type="ORF">EES38_12520</name>
</gene>
<dbReference type="RefSeq" id="WP_124937538.1">
    <property type="nucleotide sequence ID" value="NZ_RJVQ01000005.1"/>
</dbReference>
<name>A0A3N9TF94_9VIBR</name>
<dbReference type="EMBL" id="RJVQ01000005">
    <property type="protein sequence ID" value="RQW62544.1"/>
    <property type="molecule type" value="Genomic_DNA"/>
</dbReference>